<dbReference type="SMART" id="SM00228">
    <property type="entry name" value="PDZ"/>
    <property type="match status" value="1"/>
</dbReference>
<evidence type="ECO:0000256" key="4">
    <source>
        <dbReference type="SAM" id="Phobius"/>
    </source>
</evidence>
<dbReference type="GO" id="GO:0004252">
    <property type="term" value="F:serine-type endopeptidase activity"/>
    <property type="evidence" value="ECO:0007669"/>
    <property type="project" value="InterPro"/>
</dbReference>
<dbReference type="InterPro" id="IPR001940">
    <property type="entry name" value="Peptidase_S1C"/>
</dbReference>
<feature type="compositionally biased region" description="Basic and acidic residues" evidence="3">
    <location>
        <begin position="159"/>
        <end position="168"/>
    </location>
</feature>
<evidence type="ECO:0000313" key="6">
    <source>
        <dbReference type="EMBL" id="SHG31396.1"/>
    </source>
</evidence>
<dbReference type="InterPro" id="IPR001478">
    <property type="entry name" value="PDZ"/>
</dbReference>
<evidence type="ECO:0000256" key="2">
    <source>
        <dbReference type="ARBA" id="ARBA00022801"/>
    </source>
</evidence>
<dbReference type="Pfam" id="PF13365">
    <property type="entry name" value="Trypsin_2"/>
    <property type="match status" value="1"/>
</dbReference>
<dbReference type="Proteomes" id="UP000184089">
    <property type="component" value="Unassembled WGS sequence"/>
</dbReference>
<keyword evidence="2" id="KW-0378">Hydrolase</keyword>
<dbReference type="Gene3D" id="2.40.10.120">
    <property type="match status" value="1"/>
</dbReference>
<evidence type="ECO:0000256" key="1">
    <source>
        <dbReference type="ARBA" id="ARBA00022670"/>
    </source>
</evidence>
<reference evidence="7" key="1">
    <citation type="submission" date="2016-11" db="EMBL/GenBank/DDBJ databases">
        <authorList>
            <person name="Jaros S."/>
            <person name="Januszkiewicz K."/>
            <person name="Wedrychowicz H."/>
        </authorList>
    </citation>
    <scope>NUCLEOTIDE SEQUENCE [LARGE SCALE GENOMIC DNA]</scope>
    <source>
        <strain evidence="7">DSM 4029</strain>
    </source>
</reference>
<feature type="compositionally biased region" description="Gly residues" evidence="3">
    <location>
        <begin position="19"/>
        <end position="28"/>
    </location>
</feature>
<dbReference type="SUPFAM" id="SSF50494">
    <property type="entry name" value="Trypsin-like serine proteases"/>
    <property type="match status" value="1"/>
</dbReference>
<protein>
    <submittedName>
        <fullName evidence="6">Serine protease Do</fullName>
    </submittedName>
</protein>
<dbReference type="PANTHER" id="PTHR43343:SF3">
    <property type="entry name" value="PROTEASE DO-LIKE 8, CHLOROPLASTIC"/>
    <property type="match status" value="1"/>
</dbReference>
<keyword evidence="4" id="KW-0812">Transmembrane</keyword>
<sequence length="487" mass="50222">MFDNQQNPETPRDETGGASPAGGPGGSSIPGPGPYGQQQPGGYRPQTPPPGGGAQGDGQSPYSPYRPAVPGGAQPFVFDPDRYASPGGLGGKRPDKKPKKGRGAVAFAVILCCVLALSGILVGANILYKNSQKGSGGQGGSSQAGVTIQNRPEDGDDGAETKSGEKMTTEQVATKVKPAVVGIAVYSQQSTVEASSYGSGIIMSADGYIITNAHVVEGAVGLTITLENDEEYTGKVVGTDTKTDLAVVKIEAQNLTYAEFGNSDQMKVGEDVLAIGNPGGPSLAGSVTKGIVSAVNRTVGSSTGYSLHCIQTDAAINPGNSGGALVNMYGQVVGINSSKIAKTEYEGIGFAIAINEAKPIIDGLIQNGYVKDRVKLGVTVIEINDTTSRLNGLPKGLYIKSIDQGSSLEGTGVQPGDIIRKFNGESTESYEALQAQLKNCKPGDEVKLTIYRSQQSGTDKTFEVVVTLKEDVPAPATTNQSTRSKAS</sequence>
<dbReference type="PROSITE" id="PS50106">
    <property type="entry name" value="PDZ"/>
    <property type="match status" value="1"/>
</dbReference>
<evidence type="ECO:0000259" key="5">
    <source>
        <dbReference type="PROSITE" id="PS50106"/>
    </source>
</evidence>
<keyword evidence="4" id="KW-1133">Transmembrane helix</keyword>
<organism evidence="6 7">
    <name type="scientific">Bittarella massiliensis</name>
    <name type="common">ex Durand et al. 2017</name>
    <dbReference type="NCBI Taxonomy" id="1720313"/>
    <lineage>
        <taxon>Bacteria</taxon>
        <taxon>Bacillati</taxon>
        <taxon>Bacillota</taxon>
        <taxon>Clostridia</taxon>
        <taxon>Eubacteriales</taxon>
        <taxon>Oscillospiraceae</taxon>
        <taxon>Bittarella (ex Durand et al. 2017)</taxon>
    </lineage>
</organism>
<dbReference type="AlphaFoldDB" id="A0AAQ1MF58"/>
<dbReference type="Gene3D" id="2.30.42.10">
    <property type="match status" value="1"/>
</dbReference>
<dbReference type="RefSeq" id="WP_021659547.1">
    <property type="nucleotide sequence ID" value="NZ_FQVY01000003.1"/>
</dbReference>
<dbReference type="PRINTS" id="PR00834">
    <property type="entry name" value="PROTEASES2C"/>
</dbReference>
<evidence type="ECO:0000256" key="3">
    <source>
        <dbReference type="SAM" id="MobiDB-lite"/>
    </source>
</evidence>
<dbReference type="SUPFAM" id="SSF50156">
    <property type="entry name" value="PDZ domain-like"/>
    <property type="match status" value="1"/>
</dbReference>
<name>A0AAQ1MF58_9FIRM</name>
<keyword evidence="4" id="KW-0472">Membrane</keyword>
<feature type="domain" description="PDZ" evidence="5">
    <location>
        <begin position="376"/>
        <end position="454"/>
    </location>
</feature>
<dbReference type="EMBL" id="FQVY01000003">
    <property type="protein sequence ID" value="SHG31396.1"/>
    <property type="molecule type" value="Genomic_DNA"/>
</dbReference>
<dbReference type="InterPro" id="IPR036034">
    <property type="entry name" value="PDZ_sf"/>
</dbReference>
<dbReference type="InterPro" id="IPR051201">
    <property type="entry name" value="Chloro_Bact_Ser_Proteases"/>
</dbReference>
<proteinExistence type="predicted"/>
<feature type="compositionally biased region" description="Low complexity" evidence="3">
    <location>
        <begin position="29"/>
        <end position="45"/>
    </location>
</feature>
<dbReference type="GO" id="GO:0006508">
    <property type="term" value="P:proteolysis"/>
    <property type="evidence" value="ECO:0007669"/>
    <property type="project" value="UniProtKB-KW"/>
</dbReference>
<feature type="transmembrane region" description="Helical" evidence="4">
    <location>
        <begin position="103"/>
        <end position="128"/>
    </location>
</feature>
<dbReference type="InterPro" id="IPR009003">
    <property type="entry name" value="Peptidase_S1_PA"/>
</dbReference>
<comment type="caution">
    <text evidence="6">The sequence shown here is derived from an EMBL/GenBank/DDBJ whole genome shotgun (WGS) entry which is preliminary data.</text>
</comment>
<dbReference type="Pfam" id="PF13180">
    <property type="entry name" value="PDZ_2"/>
    <property type="match status" value="1"/>
</dbReference>
<accession>A0AAQ1MF58</accession>
<feature type="region of interest" description="Disordered" evidence="3">
    <location>
        <begin position="132"/>
        <end position="170"/>
    </location>
</feature>
<evidence type="ECO:0000313" key="7">
    <source>
        <dbReference type="Proteomes" id="UP000184089"/>
    </source>
</evidence>
<gene>
    <name evidence="6" type="ORF">SAMN05444424_2077</name>
</gene>
<feature type="region of interest" description="Disordered" evidence="3">
    <location>
        <begin position="1"/>
        <end position="100"/>
    </location>
</feature>
<dbReference type="PANTHER" id="PTHR43343">
    <property type="entry name" value="PEPTIDASE S12"/>
    <property type="match status" value="1"/>
</dbReference>
<keyword evidence="1 6" id="KW-0645">Protease</keyword>